<organism evidence="1 2">
    <name type="scientific">Solirubrobacter ginsenosidimutans</name>
    <dbReference type="NCBI Taxonomy" id="490573"/>
    <lineage>
        <taxon>Bacteria</taxon>
        <taxon>Bacillati</taxon>
        <taxon>Actinomycetota</taxon>
        <taxon>Thermoleophilia</taxon>
        <taxon>Solirubrobacterales</taxon>
        <taxon>Solirubrobacteraceae</taxon>
        <taxon>Solirubrobacter</taxon>
    </lineage>
</organism>
<gene>
    <name evidence="1" type="ORF">OM076_40065</name>
</gene>
<accession>A0A9X3SB14</accession>
<name>A0A9X3SB14_9ACTN</name>
<protein>
    <submittedName>
        <fullName evidence="1">Uncharacterized protein</fullName>
    </submittedName>
</protein>
<comment type="caution">
    <text evidence="1">The sequence shown here is derived from an EMBL/GenBank/DDBJ whole genome shotgun (WGS) entry which is preliminary data.</text>
</comment>
<keyword evidence="2" id="KW-1185">Reference proteome</keyword>
<sequence length="115" mass="12890">MRNAPIQRLFLLRLVFEPSAADYRRFGPRYESLATCLRDAGWDATIVVSREERRSAVAELVVRVLDPADDATLDALIATLATNVSEALPRLPQPRGRVVIYGLDRQVLRIVEVTS</sequence>
<dbReference type="RefSeq" id="WP_270045786.1">
    <property type="nucleotide sequence ID" value="NZ_JAPDOD010000068.1"/>
</dbReference>
<evidence type="ECO:0000313" key="1">
    <source>
        <dbReference type="EMBL" id="MDA0166528.1"/>
    </source>
</evidence>
<dbReference type="AlphaFoldDB" id="A0A9X3SB14"/>
<evidence type="ECO:0000313" key="2">
    <source>
        <dbReference type="Proteomes" id="UP001149140"/>
    </source>
</evidence>
<reference evidence="1" key="1">
    <citation type="submission" date="2022-10" db="EMBL/GenBank/DDBJ databases">
        <title>The WGS of Solirubrobacter ginsenosidimutans DSM 21036.</title>
        <authorList>
            <person name="Jiang Z."/>
        </authorList>
    </citation>
    <scope>NUCLEOTIDE SEQUENCE</scope>
    <source>
        <strain evidence="1">DSM 21036</strain>
    </source>
</reference>
<dbReference type="EMBL" id="JAPDOD010000068">
    <property type="protein sequence ID" value="MDA0166528.1"/>
    <property type="molecule type" value="Genomic_DNA"/>
</dbReference>
<dbReference type="Proteomes" id="UP001149140">
    <property type="component" value="Unassembled WGS sequence"/>
</dbReference>
<proteinExistence type="predicted"/>